<dbReference type="Proteomes" id="UP000257109">
    <property type="component" value="Unassembled WGS sequence"/>
</dbReference>
<dbReference type="EMBL" id="QJKJ01004616">
    <property type="protein sequence ID" value="RDX93404.1"/>
    <property type="molecule type" value="Genomic_DNA"/>
</dbReference>
<organism evidence="1 2">
    <name type="scientific">Mucuna pruriens</name>
    <name type="common">Velvet bean</name>
    <name type="synonym">Dolichos pruriens</name>
    <dbReference type="NCBI Taxonomy" id="157652"/>
    <lineage>
        <taxon>Eukaryota</taxon>
        <taxon>Viridiplantae</taxon>
        <taxon>Streptophyta</taxon>
        <taxon>Embryophyta</taxon>
        <taxon>Tracheophyta</taxon>
        <taxon>Spermatophyta</taxon>
        <taxon>Magnoliopsida</taxon>
        <taxon>eudicotyledons</taxon>
        <taxon>Gunneridae</taxon>
        <taxon>Pentapetalae</taxon>
        <taxon>rosids</taxon>
        <taxon>fabids</taxon>
        <taxon>Fabales</taxon>
        <taxon>Fabaceae</taxon>
        <taxon>Papilionoideae</taxon>
        <taxon>50 kb inversion clade</taxon>
        <taxon>NPAAA clade</taxon>
        <taxon>indigoferoid/millettioid clade</taxon>
        <taxon>Phaseoleae</taxon>
        <taxon>Mucuna</taxon>
    </lineage>
</organism>
<evidence type="ECO:0000313" key="2">
    <source>
        <dbReference type="Proteomes" id="UP000257109"/>
    </source>
</evidence>
<feature type="non-terminal residue" evidence="1">
    <location>
        <position position="1"/>
    </location>
</feature>
<protein>
    <submittedName>
        <fullName evidence="1">Uncharacterized protein</fullName>
    </submittedName>
</protein>
<proteinExistence type="predicted"/>
<dbReference type="AlphaFoldDB" id="A0A371GS80"/>
<dbReference type="OrthoDB" id="1747743at2759"/>
<gene>
    <name evidence="1" type="ORF">CR513_24341</name>
</gene>
<keyword evidence="2" id="KW-1185">Reference proteome</keyword>
<evidence type="ECO:0000313" key="1">
    <source>
        <dbReference type="EMBL" id="RDX93404.1"/>
    </source>
</evidence>
<name>A0A371GS80_MUCPR</name>
<accession>A0A371GS80</accession>
<sequence>MEKVRERGNGYNGYESGVNSKTPKMREAWPDLFGRDGVGLCRDDFISAESSYDGPENISVEPARNEGLAEILELGRICIFSFPKVKAKATCFSTTNSPFSLRHCNLYYYVLGKLCLIIIDGGSSVNVASVRLVEKPNLPTLAHPRPYKLY</sequence>
<reference evidence="1" key="1">
    <citation type="submission" date="2018-05" db="EMBL/GenBank/DDBJ databases">
        <title>Draft genome of Mucuna pruriens seed.</title>
        <authorList>
            <person name="Nnadi N.E."/>
            <person name="Vos R."/>
            <person name="Hasami M.H."/>
            <person name="Devisetty U.K."/>
            <person name="Aguiy J.C."/>
        </authorList>
    </citation>
    <scope>NUCLEOTIDE SEQUENCE [LARGE SCALE GENOMIC DNA]</scope>
    <source>
        <strain evidence="1">JCA_2017</strain>
    </source>
</reference>
<comment type="caution">
    <text evidence="1">The sequence shown here is derived from an EMBL/GenBank/DDBJ whole genome shotgun (WGS) entry which is preliminary data.</text>
</comment>